<dbReference type="SMART" id="SM00740">
    <property type="entry name" value="PASTA"/>
    <property type="match status" value="2"/>
</dbReference>
<dbReference type="RefSeq" id="WP_181471276.1">
    <property type="nucleotide sequence ID" value="NZ_JACEFG010000001.1"/>
</dbReference>
<evidence type="ECO:0000256" key="1">
    <source>
        <dbReference type="ARBA" id="ARBA00004370"/>
    </source>
</evidence>
<dbReference type="Gene3D" id="3.90.1310.10">
    <property type="entry name" value="Penicillin-binding protein 2a (Domain 2)"/>
    <property type="match status" value="1"/>
</dbReference>
<dbReference type="Pfam" id="PF00905">
    <property type="entry name" value="Transpeptidase"/>
    <property type="match status" value="1"/>
</dbReference>
<dbReference type="GO" id="GO:0008658">
    <property type="term" value="F:penicillin binding"/>
    <property type="evidence" value="ECO:0007669"/>
    <property type="project" value="InterPro"/>
</dbReference>
<dbReference type="InterPro" id="IPR005311">
    <property type="entry name" value="PBP_dimer"/>
</dbReference>
<evidence type="ECO:0000259" key="7">
    <source>
        <dbReference type="PROSITE" id="PS51178"/>
    </source>
</evidence>
<dbReference type="PANTHER" id="PTHR30627:SF26">
    <property type="entry name" value="PENICILLIN-BINDING PROTEIN 2B"/>
    <property type="match status" value="1"/>
</dbReference>
<evidence type="ECO:0000256" key="4">
    <source>
        <dbReference type="ARBA" id="ARBA00012448"/>
    </source>
</evidence>
<dbReference type="InterPro" id="IPR001460">
    <property type="entry name" value="PCN-bd_Tpept"/>
</dbReference>
<proteinExistence type="inferred from homology"/>
<dbReference type="CDD" id="cd06576">
    <property type="entry name" value="PASTA_Pbp2x-like_1"/>
    <property type="match status" value="1"/>
</dbReference>
<dbReference type="EMBL" id="JACEFG010000001">
    <property type="protein sequence ID" value="MBA2174270.1"/>
    <property type="molecule type" value="Genomic_DNA"/>
</dbReference>
<gene>
    <name evidence="8" type="ORF">H0266_05060</name>
</gene>
<evidence type="ECO:0000256" key="5">
    <source>
        <dbReference type="ARBA" id="ARBA00023136"/>
    </source>
</evidence>
<dbReference type="Gene3D" id="3.30.70.2110">
    <property type="match status" value="1"/>
</dbReference>
<sequence length="723" mass="80290">MKSVNTHRGAALLMLLFAIMFLVVAGRFLYIETTAEVEGVDLNEWAEDIRTSSYEIDATRGKIYDKNGMVLAYDRPTYRMYAIVDPEYTANPEEPRHVTEPEETASTLAPLLDMEASVIAETIKDGLATHKDEDPDNNRFQVEFGASGKNISQSKVDEINELELPGIQFIEESKRYYPNGMFASHVIGFARSKEGNIQGVTGIEKQMEEYLKEEKGRITYERDKYGTKLLDPNEVMTDPDNGEDVHLTLDQKIQTFLEDAMSQVDDQYSPEKIMAAVMDPDTGEVLAMSNRPSYNPNAIGDVENWYNDIISYPFEVGSPMKIFTWAAAIEEGVYQGTDLYKSGTYRVTENSKVIGDHNNGEGWDMITYNEGFQRSSNVAASKLVYEVIGPTKFKEYLTKFHLDQKSGIDLPGELDSRLVYNRPIEYITTGFGQGSIFTPIQLMTAATAVANDGKMMKPYMLSKITSSDSGEVLKESEPEVIGEPISSSTAEKVRELMGTVVTSENGTGQSFKLQDFSLAGKTGTAQIPSENGGYMNGRENYVFSFMGMAPAEDPELLLYVAVKQPELEPTELGSEPVSYIVRTVMENSLHYLDIQPDKDTGQNVSQYSLPDVTNRSVDQAKTRLSETFENVEVIGTGNEVVATLPAAKSEVLGNQKIMIVTDQPTMPDLTGYSLRDVHRLVEHFNLQIEAMGNGFVNKQSISPGSPIKEEGYLVVELSPPASE</sequence>
<comment type="catalytic activity">
    <reaction evidence="6">
        <text>Preferential cleavage: (Ac)2-L-Lys-D-Ala-|-D-Ala. Also transpeptidation of peptidyl-alanyl moieties that are N-acyl substituents of D-alanine.</text>
        <dbReference type="EC" id="3.4.16.4"/>
    </reaction>
</comment>
<dbReference type="Gene3D" id="3.40.710.10">
    <property type="entry name" value="DD-peptidase/beta-lactamase superfamily"/>
    <property type="match status" value="1"/>
</dbReference>
<dbReference type="SUPFAM" id="SSF56601">
    <property type="entry name" value="beta-lactamase/transpeptidase-like"/>
    <property type="match status" value="1"/>
</dbReference>
<name>A0A838CQJ9_9BACI</name>
<protein>
    <recommendedName>
        <fullName evidence="4">serine-type D-Ala-D-Ala carboxypeptidase</fullName>
        <ecNumber evidence="4">3.4.16.4</ecNumber>
    </recommendedName>
</protein>
<dbReference type="PROSITE" id="PS51178">
    <property type="entry name" value="PASTA"/>
    <property type="match status" value="1"/>
</dbReference>
<dbReference type="InterPro" id="IPR036138">
    <property type="entry name" value="PBP_dimer_sf"/>
</dbReference>
<dbReference type="PANTHER" id="PTHR30627">
    <property type="entry name" value="PEPTIDOGLYCAN D,D-TRANSPEPTIDASE"/>
    <property type="match status" value="1"/>
</dbReference>
<dbReference type="InterPro" id="IPR005543">
    <property type="entry name" value="PASTA_dom"/>
</dbReference>
<dbReference type="SUPFAM" id="SSF56519">
    <property type="entry name" value="Penicillin binding protein dimerisation domain"/>
    <property type="match status" value="1"/>
</dbReference>
<evidence type="ECO:0000313" key="9">
    <source>
        <dbReference type="Proteomes" id="UP000571017"/>
    </source>
</evidence>
<dbReference type="CDD" id="cd06575">
    <property type="entry name" value="PASTA_Pbp2x-like_2"/>
    <property type="match status" value="1"/>
</dbReference>
<comment type="pathway">
    <text evidence="2">Cell wall biogenesis; peptidoglycan biosynthesis.</text>
</comment>
<keyword evidence="5" id="KW-0472">Membrane</keyword>
<dbReference type="InterPro" id="IPR050515">
    <property type="entry name" value="Beta-lactam/transpept"/>
</dbReference>
<dbReference type="Gene3D" id="2.20.70.70">
    <property type="match status" value="1"/>
</dbReference>
<dbReference type="EC" id="3.4.16.4" evidence="4"/>
<dbReference type="UniPathway" id="UPA00219"/>
<dbReference type="SUPFAM" id="SSF54184">
    <property type="entry name" value="Penicillin-binding protein 2x (pbp-2x), c-terminal domain"/>
    <property type="match status" value="2"/>
</dbReference>
<dbReference type="GO" id="GO:0005886">
    <property type="term" value="C:plasma membrane"/>
    <property type="evidence" value="ECO:0007669"/>
    <property type="project" value="TreeGrafter"/>
</dbReference>
<organism evidence="8 9">
    <name type="scientific">Halobacillus locisalis</name>
    <dbReference type="NCBI Taxonomy" id="220753"/>
    <lineage>
        <taxon>Bacteria</taxon>
        <taxon>Bacillati</taxon>
        <taxon>Bacillota</taxon>
        <taxon>Bacilli</taxon>
        <taxon>Bacillales</taxon>
        <taxon>Bacillaceae</taxon>
        <taxon>Halobacillus</taxon>
    </lineage>
</organism>
<comment type="subcellular location">
    <subcellularLocation>
        <location evidence="1">Membrane</location>
    </subcellularLocation>
</comment>
<evidence type="ECO:0000256" key="2">
    <source>
        <dbReference type="ARBA" id="ARBA00004752"/>
    </source>
</evidence>
<evidence type="ECO:0000313" key="8">
    <source>
        <dbReference type="EMBL" id="MBA2174270.1"/>
    </source>
</evidence>
<reference evidence="8 9" key="1">
    <citation type="journal article" date="2004" name="Extremophiles">
        <title>Halobacillus locisalis sp. nov., a halophilic bacterium isolated from a marine solar saltern of the Yellow Sea in Korea.</title>
        <authorList>
            <person name="Yoon J.H."/>
            <person name="Kang K.H."/>
            <person name="Oh T.K."/>
            <person name="Park Y.H."/>
        </authorList>
    </citation>
    <scope>NUCLEOTIDE SEQUENCE [LARGE SCALE GENOMIC DNA]</scope>
    <source>
        <strain evidence="8 9">KCTC 3788</strain>
    </source>
</reference>
<dbReference type="GO" id="GO:0009002">
    <property type="term" value="F:serine-type D-Ala-D-Ala carboxypeptidase activity"/>
    <property type="evidence" value="ECO:0007669"/>
    <property type="project" value="UniProtKB-EC"/>
</dbReference>
<dbReference type="Proteomes" id="UP000571017">
    <property type="component" value="Unassembled WGS sequence"/>
</dbReference>
<dbReference type="Pfam" id="PF03793">
    <property type="entry name" value="PASTA"/>
    <property type="match status" value="2"/>
</dbReference>
<dbReference type="GO" id="GO:0009252">
    <property type="term" value="P:peptidoglycan biosynthetic process"/>
    <property type="evidence" value="ECO:0007669"/>
    <property type="project" value="UniProtKB-UniPathway"/>
</dbReference>
<evidence type="ECO:0000256" key="6">
    <source>
        <dbReference type="ARBA" id="ARBA00034000"/>
    </source>
</evidence>
<comment type="similarity">
    <text evidence="3">Belongs to the transpeptidase family.</text>
</comment>
<keyword evidence="9" id="KW-1185">Reference proteome</keyword>
<comment type="caution">
    <text evidence="8">The sequence shown here is derived from an EMBL/GenBank/DDBJ whole genome shotgun (WGS) entry which is preliminary data.</text>
</comment>
<dbReference type="AlphaFoldDB" id="A0A838CQJ9"/>
<dbReference type="GO" id="GO:0071555">
    <property type="term" value="P:cell wall organization"/>
    <property type="evidence" value="ECO:0007669"/>
    <property type="project" value="TreeGrafter"/>
</dbReference>
<dbReference type="InterPro" id="IPR012338">
    <property type="entry name" value="Beta-lactam/transpept-like"/>
</dbReference>
<evidence type="ECO:0000256" key="3">
    <source>
        <dbReference type="ARBA" id="ARBA00007171"/>
    </source>
</evidence>
<accession>A0A838CQJ9</accession>
<feature type="domain" description="PASTA" evidence="7">
    <location>
        <begin position="603"/>
        <end position="663"/>
    </location>
</feature>
<dbReference type="Pfam" id="PF03717">
    <property type="entry name" value="PBP_dimer"/>
    <property type="match status" value="1"/>
</dbReference>